<dbReference type="InterPro" id="IPR036397">
    <property type="entry name" value="RNaseH_sf"/>
</dbReference>
<reference evidence="2 3" key="1">
    <citation type="journal article" date="2018" name="Genome Announc.">
        <title>Draft Genome Sequence of "Candidatus Phycosocius bacilliformis," an Alphaproteobacterial Ectosymbiont of the Hydrocarbon-Producing Green Alga Botryococcus braunii.</title>
        <authorList>
            <person name="Tanabe Y."/>
            <person name="Yamaguchi H."/>
            <person name="Watanabe M.M."/>
        </authorList>
    </citation>
    <scope>NUCLEOTIDE SEQUENCE [LARGE SCALE GENOMIC DNA]</scope>
    <source>
        <strain evidence="2 3">BOTRYCO-2</strain>
    </source>
</reference>
<dbReference type="SUPFAM" id="SSF53098">
    <property type="entry name" value="Ribonuclease H-like"/>
    <property type="match status" value="1"/>
</dbReference>
<comment type="caution">
    <text evidence="2">The sequence shown here is derived from an EMBL/GenBank/DDBJ whole genome shotgun (WGS) entry which is preliminary data.</text>
</comment>
<protein>
    <recommendedName>
        <fullName evidence="1">3'-5' exoribonuclease Rv2179c-like domain-containing protein</fullName>
    </recommendedName>
</protein>
<dbReference type="RefSeq" id="WP_108983304.1">
    <property type="nucleotide sequence ID" value="NZ_BFBR01000001.1"/>
</dbReference>
<gene>
    <name evidence="2" type="ORF">PbB2_00068</name>
</gene>
<accession>A0A2P2E5S9</accession>
<evidence type="ECO:0000259" key="1">
    <source>
        <dbReference type="Pfam" id="PF16473"/>
    </source>
</evidence>
<dbReference type="InterPro" id="IPR012337">
    <property type="entry name" value="RNaseH-like_sf"/>
</dbReference>
<proteinExistence type="predicted"/>
<name>A0A2P2E5S9_9PROT</name>
<dbReference type="Proteomes" id="UP000245086">
    <property type="component" value="Unassembled WGS sequence"/>
</dbReference>
<dbReference type="InterPro" id="IPR033390">
    <property type="entry name" value="Rv2179c-like"/>
</dbReference>
<dbReference type="AlphaFoldDB" id="A0A2P2E5S9"/>
<sequence>MSCHHIMIDLETEGTRAGCVIRQIGAASFNPFTGEVDRTFEMNLDVEEQRSRFGLVSDPKTLVWLQALPANIQEAMTRDPKPVGEVIMALIRAFDWSHPDMRLWCHGATFDEPILRELIIRFGIEVGLKDLVPWGYLKARCTRDRLELAGVKVERDAAKSHTGLEDCIKQIKALSEATRIIEGWKKAKAEMDVVIADCTEEERFPGELPVETLGPFKTPTFGPSWAPAVSMPTEPLTVLDEKAIR</sequence>
<dbReference type="OrthoDB" id="256590at2"/>
<dbReference type="EMBL" id="BFBR01000001">
    <property type="protein sequence ID" value="GBF56412.1"/>
    <property type="molecule type" value="Genomic_DNA"/>
</dbReference>
<evidence type="ECO:0000313" key="3">
    <source>
        <dbReference type="Proteomes" id="UP000245086"/>
    </source>
</evidence>
<dbReference type="Gene3D" id="3.30.420.10">
    <property type="entry name" value="Ribonuclease H-like superfamily/Ribonuclease H"/>
    <property type="match status" value="1"/>
</dbReference>
<evidence type="ECO:0000313" key="2">
    <source>
        <dbReference type="EMBL" id="GBF56412.1"/>
    </source>
</evidence>
<organism evidence="2 3">
    <name type="scientific">Candidatus Phycosocius bacilliformis</name>
    <dbReference type="NCBI Taxonomy" id="1445552"/>
    <lineage>
        <taxon>Bacteria</taxon>
        <taxon>Pseudomonadati</taxon>
        <taxon>Pseudomonadota</taxon>
        <taxon>Alphaproteobacteria</taxon>
        <taxon>Caulobacterales</taxon>
        <taxon>Caulobacterales incertae sedis</taxon>
        <taxon>Candidatus Phycosocius</taxon>
    </lineage>
</organism>
<keyword evidence="3" id="KW-1185">Reference proteome</keyword>
<dbReference type="GO" id="GO:0003676">
    <property type="term" value="F:nucleic acid binding"/>
    <property type="evidence" value="ECO:0007669"/>
    <property type="project" value="InterPro"/>
</dbReference>
<feature type="domain" description="3'-5' exoribonuclease Rv2179c-like" evidence="1">
    <location>
        <begin position="4"/>
        <end position="176"/>
    </location>
</feature>
<dbReference type="Pfam" id="PF16473">
    <property type="entry name" value="Rv2179c-like"/>
    <property type="match status" value="1"/>
</dbReference>